<evidence type="ECO:0000256" key="1">
    <source>
        <dbReference type="ARBA" id="ARBA00007768"/>
    </source>
</evidence>
<organism evidence="3 4">
    <name type="scientific">Mammaliicoccus stepanovicii</name>
    <dbReference type="NCBI Taxonomy" id="643214"/>
    <lineage>
        <taxon>Bacteria</taxon>
        <taxon>Bacillati</taxon>
        <taxon>Bacillota</taxon>
        <taxon>Bacilli</taxon>
        <taxon>Bacillales</taxon>
        <taxon>Staphylococcaceae</taxon>
        <taxon>Mammaliicoccus</taxon>
    </lineage>
</organism>
<evidence type="ECO:0000256" key="2">
    <source>
        <dbReference type="HAMAP-Rule" id="MF_00795"/>
    </source>
</evidence>
<dbReference type="GO" id="GO:0005507">
    <property type="term" value="F:copper ion binding"/>
    <property type="evidence" value="ECO:0007669"/>
    <property type="project" value="TreeGrafter"/>
</dbReference>
<dbReference type="Pfam" id="PF03932">
    <property type="entry name" value="CutC"/>
    <property type="match status" value="1"/>
</dbReference>
<sequence length="209" mass="23763">MIKEACVETLEQIQHAIKHGANRIELCDNLSVGGTTPSYGMVKIAIELCHEHDVEVAVMIRPRGGNFQYDYFEYEIMRQDIIQLKTLNVDAFVFGCLDENQYLDEWKMKALKDACGDIQCVCHMAFDLINPYNQLKSLDWLIDHQYTRVLTHGGTPDTQLFNNLNHLGKLLIHSKGNITIMPGGGLTKDNLHELLHDIPFDEVHGTKIV</sequence>
<keyword evidence="4" id="KW-1185">Reference proteome</keyword>
<dbReference type="InterPro" id="IPR036822">
    <property type="entry name" value="CutC-like_dom_sf"/>
</dbReference>
<dbReference type="Gene3D" id="3.20.20.380">
    <property type="entry name" value="Copper homeostasis (CutC) domain"/>
    <property type="match status" value="1"/>
</dbReference>
<evidence type="ECO:0000313" key="3">
    <source>
        <dbReference type="EMBL" id="SNV64645.1"/>
    </source>
</evidence>
<dbReference type="Proteomes" id="UP000242084">
    <property type="component" value="Chromosome 1"/>
</dbReference>
<comment type="subcellular location">
    <subcellularLocation>
        <location evidence="2">Cytoplasm</location>
    </subcellularLocation>
</comment>
<dbReference type="KEGG" id="sste:SAMEA4384403_1043"/>
<proteinExistence type="inferred from homology"/>
<dbReference type="RefSeq" id="WP_095087459.1">
    <property type="nucleotide sequence ID" value="NZ_BMDM01000002.1"/>
</dbReference>
<comment type="caution">
    <text evidence="2">Once thought to be involved in copper homeostasis, experiments in E.coli have shown this is not the case.</text>
</comment>
<dbReference type="PANTHER" id="PTHR12598">
    <property type="entry name" value="COPPER HOMEOSTASIS PROTEIN CUTC"/>
    <property type="match status" value="1"/>
</dbReference>
<reference evidence="3 4" key="1">
    <citation type="submission" date="2017-06" db="EMBL/GenBank/DDBJ databases">
        <authorList>
            <consortium name="Pathogen Informatics"/>
        </authorList>
    </citation>
    <scope>NUCLEOTIDE SEQUENCE [LARGE SCALE GENOMIC DNA]</scope>
    <source>
        <strain evidence="3 4">NCTC13839</strain>
    </source>
</reference>
<dbReference type="AlphaFoldDB" id="A0A239Z0H8"/>
<dbReference type="InterPro" id="IPR005627">
    <property type="entry name" value="CutC-like"/>
</dbReference>
<keyword evidence="2" id="KW-0963">Cytoplasm</keyword>
<dbReference type="PANTHER" id="PTHR12598:SF0">
    <property type="entry name" value="COPPER HOMEOSTASIS PROTEIN CUTC HOMOLOG"/>
    <property type="match status" value="1"/>
</dbReference>
<dbReference type="GO" id="GO:0005737">
    <property type="term" value="C:cytoplasm"/>
    <property type="evidence" value="ECO:0007669"/>
    <property type="project" value="UniProtKB-SubCell"/>
</dbReference>
<comment type="similarity">
    <text evidence="1 2">Belongs to the CutC family.</text>
</comment>
<dbReference type="SUPFAM" id="SSF110395">
    <property type="entry name" value="CutC-like"/>
    <property type="match status" value="1"/>
</dbReference>
<evidence type="ECO:0000313" key="4">
    <source>
        <dbReference type="Proteomes" id="UP000242084"/>
    </source>
</evidence>
<dbReference type="OrthoDB" id="9815677at2"/>
<gene>
    <name evidence="2" type="primary">cutC</name>
    <name evidence="3" type="ORF">SAMEA4384403_01043</name>
</gene>
<name>A0A239Z0H8_9STAP</name>
<dbReference type="HAMAP" id="MF_00795">
    <property type="entry name" value="CutC"/>
    <property type="match status" value="1"/>
</dbReference>
<dbReference type="EMBL" id="LT906462">
    <property type="protein sequence ID" value="SNV64645.1"/>
    <property type="molecule type" value="Genomic_DNA"/>
</dbReference>
<protein>
    <recommendedName>
        <fullName evidence="2">PF03932 family protein CutC</fullName>
    </recommendedName>
</protein>
<accession>A0A239Z0H8</accession>